<protein>
    <submittedName>
        <fullName evidence="2">Uncharacterized protein</fullName>
    </submittedName>
</protein>
<dbReference type="AlphaFoldDB" id="A0A0F7ZJE9"/>
<sequence>MPNQGEKDPLTIAHIVEFLKCYPQDESFETLLMKEEVVEFFQRLLVPLKSIFTKHGLSSTTNRNSSTANRNRIKSITKIRARQSIFSEFPKWQATPATFWEESVEPLQHISQNQADRLDHLRIFLEKACQRTPQFERQIVLQRFVCVSIYQSFRRLYPAIRIKETNVREFLGCAGVSTEYTLACLDLIRGGRSRTTFCQRLQADGRTTARHTEQGFTADVDFGPLFILEIPDQIWDRRSSLEGRDLDDSIGYLQSINVSSWSETSGARSTAKIVLDFHQHLLWTDRDPPHLSHNQGRKGNPSAERQRTTRRKRGREPQKDNLARKRPRTDAPNASPLDLGLVCTSILENTRGGPCCLANSEPAQSTSSQQPACDGTRTPAYSRQILHTTEYDTGICGRDAIVRRKPPVVQQGELPSGIRRTLSPSNTPVVQACPADSNLFVRDGNSVQGDTPGALTSNGLYEMFAFGIDDGVHGNIPEMLISNDLDEVFPFGDCNPMADTLISTDLDEVFSGTNHNIEEITGTLDNLGHTACP</sequence>
<keyword evidence="3" id="KW-1185">Reference proteome</keyword>
<reference evidence="2 3" key="1">
    <citation type="journal article" date="2014" name="Genome Biol. Evol.">
        <title>Comparative genomics and transcriptomics analyses reveal divergent lifestyle features of nematode endoparasitic fungus Hirsutella minnesotensis.</title>
        <authorList>
            <person name="Lai Y."/>
            <person name="Liu K."/>
            <person name="Zhang X."/>
            <person name="Zhang X."/>
            <person name="Li K."/>
            <person name="Wang N."/>
            <person name="Shu C."/>
            <person name="Wu Y."/>
            <person name="Wang C."/>
            <person name="Bushley K.E."/>
            <person name="Xiang M."/>
            <person name="Liu X."/>
        </authorList>
    </citation>
    <scope>NUCLEOTIDE SEQUENCE [LARGE SCALE GENOMIC DNA]</scope>
    <source>
        <strain evidence="2 3">3608</strain>
    </source>
</reference>
<proteinExistence type="predicted"/>
<organism evidence="2 3">
    <name type="scientific">Hirsutella minnesotensis 3608</name>
    <dbReference type="NCBI Taxonomy" id="1043627"/>
    <lineage>
        <taxon>Eukaryota</taxon>
        <taxon>Fungi</taxon>
        <taxon>Dikarya</taxon>
        <taxon>Ascomycota</taxon>
        <taxon>Pezizomycotina</taxon>
        <taxon>Sordariomycetes</taxon>
        <taxon>Hypocreomycetidae</taxon>
        <taxon>Hypocreales</taxon>
        <taxon>Ophiocordycipitaceae</taxon>
        <taxon>Hirsutella</taxon>
    </lineage>
</organism>
<accession>A0A0F7ZJE9</accession>
<evidence type="ECO:0000256" key="1">
    <source>
        <dbReference type="SAM" id="MobiDB-lite"/>
    </source>
</evidence>
<evidence type="ECO:0000313" key="3">
    <source>
        <dbReference type="Proteomes" id="UP000054481"/>
    </source>
</evidence>
<name>A0A0F7ZJE9_9HYPO</name>
<feature type="region of interest" description="Disordered" evidence="1">
    <location>
        <begin position="285"/>
        <end position="337"/>
    </location>
</feature>
<dbReference type="EMBL" id="KQ030696">
    <property type="protein sequence ID" value="KJZ69600.1"/>
    <property type="molecule type" value="Genomic_DNA"/>
</dbReference>
<dbReference type="OrthoDB" id="4870280at2759"/>
<dbReference type="Proteomes" id="UP000054481">
    <property type="component" value="Unassembled WGS sequence"/>
</dbReference>
<evidence type="ECO:0000313" key="2">
    <source>
        <dbReference type="EMBL" id="KJZ69600.1"/>
    </source>
</evidence>
<gene>
    <name evidence="2" type="ORF">HIM_11014</name>
</gene>